<feature type="compositionally biased region" description="Acidic residues" evidence="1">
    <location>
        <begin position="38"/>
        <end position="47"/>
    </location>
</feature>
<evidence type="ECO:0000313" key="2">
    <source>
        <dbReference type="EMBL" id="QQP54885.1"/>
    </source>
</evidence>
<reference evidence="3" key="1">
    <citation type="submission" date="2021-01" db="EMBL/GenBank/DDBJ databases">
        <title>Caligus Genome Assembly.</title>
        <authorList>
            <person name="Gallardo-Escarate C."/>
        </authorList>
    </citation>
    <scope>NUCLEOTIDE SEQUENCE [LARGE SCALE GENOMIC DNA]</scope>
</reference>
<proteinExistence type="predicted"/>
<protein>
    <submittedName>
        <fullName evidence="2">XK-related protein</fullName>
    </submittedName>
</protein>
<sequence>PGYSCDDLRDHEACEGKEAKFASEGKNEGEGQESVKDCDEEVWDHDEEPLERVTALLPLVEVNDRLEKGEEAER</sequence>
<accession>A0A7T8KFA8</accession>
<feature type="compositionally biased region" description="Basic and acidic residues" evidence="1">
    <location>
        <begin position="19"/>
        <end position="37"/>
    </location>
</feature>
<dbReference type="EMBL" id="CP045894">
    <property type="protein sequence ID" value="QQP54885.1"/>
    <property type="molecule type" value="Genomic_DNA"/>
</dbReference>
<dbReference type="Proteomes" id="UP000595437">
    <property type="component" value="Chromosome 5"/>
</dbReference>
<gene>
    <name evidence="2" type="ORF">FKW44_007867</name>
</gene>
<feature type="region of interest" description="Disordered" evidence="1">
    <location>
        <begin position="19"/>
        <end position="47"/>
    </location>
</feature>
<feature type="non-terminal residue" evidence="2">
    <location>
        <position position="1"/>
    </location>
</feature>
<evidence type="ECO:0000256" key="1">
    <source>
        <dbReference type="SAM" id="MobiDB-lite"/>
    </source>
</evidence>
<keyword evidence="3" id="KW-1185">Reference proteome</keyword>
<dbReference type="AlphaFoldDB" id="A0A7T8KFA8"/>
<name>A0A7T8KFA8_CALRO</name>
<organism evidence="2 3">
    <name type="scientific">Caligus rogercresseyi</name>
    <name type="common">Sea louse</name>
    <dbReference type="NCBI Taxonomy" id="217165"/>
    <lineage>
        <taxon>Eukaryota</taxon>
        <taxon>Metazoa</taxon>
        <taxon>Ecdysozoa</taxon>
        <taxon>Arthropoda</taxon>
        <taxon>Crustacea</taxon>
        <taxon>Multicrustacea</taxon>
        <taxon>Hexanauplia</taxon>
        <taxon>Copepoda</taxon>
        <taxon>Siphonostomatoida</taxon>
        <taxon>Caligidae</taxon>
        <taxon>Caligus</taxon>
    </lineage>
</organism>
<evidence type="ECO:0000313" key="3">
    <source>
        <dbReference type="Proteomes" id="UP000595437"/>
    </source>
</evidence>